<sequence length="520" mass="58582">MWSSLLALALLCLTLAHTGLEVNAGAPLKVLGLFPHPGVSHFHFFHPIMRSLAEAGHDVSVVSHFPDKNPVARYKDYPLTGIEKLTNSVDLKMFEKRTFYSHFQEFFLLYDWGRQACNFTLRSNALQQILKRRQGYFDVIIMEQFNTDCMMGVAYQLQAPVIALSSCVMMPWHYERMGAPIIPSHIPNLFMAQSQDMNFAGRLANWFSFHALNWMYKLLSVPAADKLVQYKFGHTLPSVGELAKNTSLFFVNQHYSLSGPKPLPPNVIELGGIHIQQAKPLPADLQRILDNAEHGVILISWGSMIRANSLSSAKRDGIVRAAARLKQQIIWKWENETLPNKPANMHIMKWLPQRDILCHPNVKVFMSHGGLMGTSEAAYCGVPVVATPMYGDQFVNSAALVQRGMATILNYEDIGENSVMRALKKALDKKYYDAAKLVSHSYNHRPKQAIQTAIWWVEHIAHSHGDPLIQPSAVHMSRFVYYSLDCYVVVVLILAIVIGSWVSLIRRCCGSKTAAKPKKD</sequence>
<dbReference type="PANTHER" id="PTHR48043">
    <property type="entry name" value="EG:EG0003.4 PROTEIN-RELATED"/>
    <property type="match status" value="1"/>
</dbReference>
<dbReference type="InterPro" id="IPR035595">
    <property type="entry name" value="UDP_glycos_trans_CS"/>
</dbReference>
<accession>A0A3B0JEG0</accession>
<reference evidence="7" key="1">
    <citation type="submission" date="2018-01" db="EMBL/GenBank/DDBJ databases">
        <authorList>
            <person name="Alioto T."/>
            <person name="Alioto T."/>
        </authorList>
    </citation>
    <scope>NUCLEOTIDE SEQUENCE [LARGE SCALE GENOMIC DNA]</scope>
</reference>
<proteinExistence type="inferred from homology"/>
<feature type="signal peptide" evidence="5">
    <location>
        <begin position="1"/>
        <end position="16"/>
    </location>
</feature>
<dbReference type="InterPro" id="IPR050271">
    <property type="entry name" value="UDP-glycosyltransferase"/>
</dbReference>
<dbReference type="InterPro" id="IPR002213">
    <property type="entry name" value="UDP_glucos_trans"/>
</dbReference>
<keyword evidence="7" id="KW-1185">Reference proteome</keyword>
<keyword evidence="5" id="KW-0812">Transmembrane</keyword>
<name>A0A3B0JEG0_DROGU</name>
<keyword evidence="2 4" id="KW-0328">Glycosyltransferase</keyword>
<dbReference type="Gene3D" id="3.40.50.2000">
    <property type="entry name" value="Glycogen Phosphorylase B"/>
    <property type="match status" value="2"/>
</dbReference>
<evidence type="ECO:0000256" key="1">
    <source>
        <dbReference type="ARBA" id="ARBA00009995"/>
    </source>
</evidence>
<evidence type="ECO:0000313" key="7">
    <source>
        <dbReference type="Proteomes" id="UP000268350"/>
    </source>
</evidence>
<keyword evidence="5" id="KW-1133">Transmembrane helix</keyword>
<protein>
    <recommendedName>
        <fullName evidence="5">UDP-glucuronosyltransferase</fullName>
        <ecNumber evidence="5">2.4.1.17</ecNumber>
    </recommendedName>
</protein>
<dbReference type="Proteomes" id="UP000268350">
    <property type="component" value="Unassembled WGS sequence"/>
</dbReference>
<dbReference type="AlphaFoldDB" id="A0A3B0JEG0"/>
<keyword evidence="5" id="KW-0732">Signal</keyword>
<dbReference type="CDD" id="cd03784">
    <property type="entry name" value="GT1_Gtf-like"/>
    <property type="match status" value="1"/>
</dbReference>
<dbReference type="OMA" id="WLPQFDV"/>
<comment type="subcellular location">
    <subcellularLocation>
        <location evidence="5">Membrane</location>
        <topology evidence="5">Single-pass membrane protein</topology>
    </subcellularLocation>
</comment>
<dbReference type="EMBL" id="OUUW01000004">
    <property type="protein sequence ID" value="SPP79043.1"/>
    <property type="molecule type" value="Genomic_DNA"/>
</dbReference>
<dbReference type="GO" id="GO:0015020">
    <property type="term" value="F:glucuronosyltransferase activity"/>
    <property type="evidence" value="ECO:0007669"/>
    <property type="project" value="UniProtKB-EC"/>
</dbReference>
<dbReference type="PANTHER" id="PTHR48043:SF114">
    <property type="entry name" value="IP04436P-RELATED"/>
    <property type="match status" value="1"/>
</dbReference>
<organism evidence="6 7">
    <name type="scientific">Drosophila guanche</name>
    <name type="common">Fruit fly</name>
    <dbReference type="NCBI Taxonomy" id="7266"/>
    <lineage>
        <taxon>Eukaryota</taxon>
        <taxon>Metazoa</taxon>
        <taxon>Ecdysozoa</taxon>
        <taxon>Arthropoda</taxon>
        <taxon>Hexapoda</taxon>
        <taxon>Insecta</taxon>
        <taxon>Pterygota</taxon>
        <taxon>Neoptera</taxon>
        <taxon>Endopterygota</taxon>
        <taxon>Diptera</taxon>
        <taxon>Brachycera</taxon>
        <taxon>Muscomorpha</taxon>
        <taxon>Ephydroidea</taxon>
        <taxon>Drosophilidae</taxon>
        <taxon>Drosophila</taxon>
        <taxon>Sophophora</taxon>
    </lineage>
</organism>
<dbReference type="FunFam" id="3.40.50.2000:FF:000144">
    <property type="entry name" value="UDP-glucuronosyltransferase"/>
    <property type="match status" value="1"/>
</dbReference>
<comment type="catalytic activity">
    <reaction evidence="5">
        <text>glucuronate acceptor + UDP-alpha-D-glucuronate = acceptor beta-D-glucuronoside + UDP + H(+)</text>
        <dbReference type="Rhea" id="RHEA:21032"/>
        <dbReference type="ChEBI" id="CHEBI:15378"/>
        <dbReference type="ChEBI" id="CHEBI:58052"/>
        <dbReference type="ChEBI" id="CHEBI:58223"/>
        <dbReference type="ChEBI" id="CHEBI:132367"/>
        <dbReference type="ChEBI" id="CHEBI:132368"/>
        <dbReference type="EC" id="2.4.1.17"/>
    </reaction>
</comment>
<dbReference type="STRING" id="7266.A0A3B0JEG0"/>
<gene>
    <name evidence="6" type="ORF">DGUA_6G011819</name>
</gene>
<dbReference type="PROSITE" id="PS00375">
    <property type="entry name" value="UDPGT"/>
    <property type="match status" value="1"/>
</dbReference>
<keyword evidence="3 4" id="KW-0808">Transferase</keyword>
<dbReference type="Pfam" id="PF00201">
    <property type="entry name" value="UDPGT"/>
    <property type="match status" value="1"/>
</dbReference>
<evidence type="ECO:0000313" key="6">
    <source>
        <dbReference type="EMBL" id="SPP79043.1"/>
    </source>
</evidence>
<dbReference type="GO" id="GO:0016020">
    <property type="term" value="C:membrane"/>
    <property type="evidence" value="ECO:0007669"/>
    <property type="project" value="UniProtKB-SubCell"/>
</dbReference>
<evidence type="ECO:0000256" key="3">
    <source>
        <dbReference type="ARBA" id="ARBA00022679"/>
    </source>
</evidence>
<dbReference type="OrthoDB" id="5835829at2759"/>
<evidence type="ECO:0000256" key="5">
    <source>
        <dbReference type="RuleBase" id="RU362059"/>
    </source>
</evidence>
<dbReference type="SUPFAM" id="SSF53756">
    <property type="entry name" value="UDP-Glycosyltransferase/glycogen phosphorylase"/>
    <property type="match status" value="1"/>
</dbReference>
<feature type="transmembrane region" description="Helical" evidence="5">
    <location>
        <begin position="479"/>
        <end position="502"/>
    </location>
</feature>
<comment type="similarity">
    <text evidence="1 4">Belongs to the UDP-glycosyltransferase family.</text>
</comment>
<feature type="chain" id="PRO_5017099190" description="UDP-glucuronosyltransferase" evidence="5">
    <location>
        <begin position="17"/>
        <end position="520"/>
    </location>
</feature>
<evidence type="ECO:0000256" key="2">
    <source>
        <dbReference type="ARBA" id="ARBA00022676"/>
    </source>
</evidence>
<dbReference type="EC" id="2.4.1.17" evidence="5"/>
<dbReference type="FunFam" id="3.40.50.2000:FF:000050">
    <property type="entry name" value="UDP-glucuronosyltransferase"/>
    <property type="match status" value="1"/>
</dbReference>
<evidence type="ECO:0000256" key="4">
    <source>
        <dbReference type="RuleBase" id="RU003718"/>
    </source>
</evidence>
<keyword evidence="5" id="KW-0472">Membrane</keyword>